<feature type="non-terminal residue" evidence="1">
    <location>
        <position position="214"/>
    </location>
</feature>
<evidence type="ECO:0008006" key="2">
    <source>
        <dbReference type="Google" id="ProtNLM"/>
    </source>
</evidence>
<dbReference type="EMBL" id="UINC01147949">
    <property type="protein sequence ID" value="SVD39566.1"/>
    <property type="molecule type" value="Genomic_DNA"/>
</dbReference>
<dbReference type="Gene3D" id="1.25.40.10">
    <property type="entry name" value="Tetratricopeptide repeat domain"/>
    <property type="match status" value="1"/>
</dbReference>
<evidence type="ECO:0000313" key="1">
    <source>
        <dbReference type="EMBL" id="SVD39566.1"/>
    </source>
</evidence>
<sequence length="214" mass="23802">MIVSRLIAQFVIVLLLMAPENLLAADREQQQIMADIRMLQEQTTRLQLLMASLDDALQKLPITIDQKLEKIDAKFETHANSARNAFVEQQVSIESVANGVRILRERFDDTNVRISSLSQEIEALRVAIPPMPPSYTRLITDPETGLPLELGPAPSTSLQPGLPASPGISPQRMYDTAWADYTTGQWMLSIQGFEAYIKAFPGSELADDAQFYIG</sequence>
<protein>
    <recommendedName>
        <fullName evidence="2">YbgF trimerisation domain-containing protein</fullName>
    </recommendedName>
</protein>
<dbReference type="InterPro" id="IPR011990">
    <property type="entry name" value="TPR-like_helical_dom_sf"/>
</dbReference>
<proteinExistence type="predicted"/>
<organism evidence="1">
    <name type="scientific">marine metagenome</name>
    <dbReference type="NCBI Taxonomy" id="408172"/>
    <lineage>
        <taxon>unclassified sequences</taxon>
        <taxon>metagenomes</taxon>
        <taxon>ecological metagenomes</taxon>
    </lineage>
</organism>
<reference evidence="1" key="1">
    <citation type="submission" date="2018-05" db="EMBL/GenBank/DDBJ databases">
        <authorList>
            <person name="Lanie J.A."/>
            <person name="Ng W.-L."/>
            <person name="Kazmierczak K.M."/>
            <person name="Andrzejewski T.M."/>
            <person name="Davidsen T.M."/>
            <person name="Wayne K.J."/>
            <person name="Tettelin H."/>
            <person name="Glass J.I."/>
            <person name="Rusch D."/>
            <person name="Podicherti R."/>
            <person name="Tsui H.-C.T."/>
            <person name="Winkler M.E."/>
        </authorList>
    </citation>
    <scope>NUCLEOTIDE SEQUENCE</scope>
</reference>
<dbReference type="AlphaFoldDB" id="A0A382UZ65"/>
<accession>A0A382UZ65</accession>
<name>A0A382UZ65_9ZZZZ</name>
<gene>
    <name evidence="1" type="ORF">METZ01_LOCUS392420</name>
</gene>